<dbReference type="EMBL" id="CP089984">
    <property type="protein sequence ID" value="WXB16988.1"/>
    <property type="molecule type" value="Genomic_DNA"/>
</dbReference>
<evidence type="ECO:0000313" key="2">
    <source>
        <dbReference type="Proteomes" id="UP001370348"/>
    </source>
</evidence>
<dbReference type="RefSeq" id="WP_394826618.1">
    <property type="nucleotide sequence ID" value="NZ_CP089984.1"/>
</dbReference>
<keyword evidence="2" id="KW-1185">Reference proteome</keyword>
<protein>
    <recommendedName>
        <fullName evidence="3">DNA (cytosine-5-)-methyltransferase</fullName>
    </recommendedName>
</protein>
<gene>
    <name evidence="1" type="ORF">LZC94_06860</name>
</gene>
<organism evidence="1 2">
    <name type="scientific">Pendulispora albinea</name>
    <dbReference type="NCBI Taxonomy" id="2741071"/>
    <lineage>
        <taxon>Bacteria</taxon>
        <taxon>Pseudomonadati</taxon>
        <taxon>Myxococcota</taxon>
        <taxon>Myxococcia</taxon>
        <taxon>Myxococcales</taxon>
        <taxon>Sorangiineae</taxon>
        <taxon>Pendulisporaceae</taxon>
        <taxon>Pendulispora</taxon>
    </lineage>
</organism>
<reference evidence="1 2" key="1">
    <citation type="submission" date="2021-12" db="EMBL/GenBank/DDBJ databases">
        <title>Discovery of the Pendulisporaceae a myxobacterial family with distinct sporulation behavior and unique specialized metabolism.</title>
        <authorList>
            <person name="Garcia R."/>
            <person name="Popoff A."/>
            <person name="Bader C.D."/>
            <person name="Loehr J."/>
            <person name="Walesch S."/>
            <person name="Walt C."/>
            <person name="Boldt J."/>
            <person name="Bunk B."/>
            <person name="Haeckl F.J.F.P.J."/>
            <person name="Gunesch A.P."/>
            <person name="Birkelbach J."/>
            <person name="Nuebel U."/>
            <person name="Pietschmann T."/>
            <person name="Bach T."/>
            <person name="Mueller R."/>
        </authorList>
    </citation>
    <scope>NUCLEOTIDE SEQUENCE [LARGE SCALE GENOMIC DNA]</scope>
    <source>
        <strain evidence="1 2">MSr11954</strain>
    </source>
</reference>
<dbReference type="Proteomes" id="UP001370348">
    <property type="component" value="Chromosome"/>
</dbReference>
<proteinExistence type="predicted"/>
<name>A0ABZ2M195_9BACT</name>
<sequence length="136" mass="15351">MIQSMSAWPPTRFFACRRGQHTSLIGGERFAIRRAPPGLRARSIGRLAVFKPRRLAYDERRLRRPDARVVIAAKLEGATRTAGTRPHYLLGNAIEINLLAARIVREVLESIETLRNFAVVHHTDRIQRGIDASSSK</sequence>
<evidence type="ECO:0000313" key="1">
    <source>
        <dbReference type="EMBL" id="WXB16988.1"/>
    </source>
</evidence>
<evidence type="ECO:0008006" key="3">
    <source>
        <dbReference type="Google" id="ProtNLM"/>
    </source>
</evidence>
<accession>A0ABZ2M195</accession>